<proteinExistence type="predicted"/>
<dbReference type="FunFam" id="3.40.50.300:FF:000326">
    <property type="entry name" value="P-loop containing nucleoside triphosphate hydrolase"/>
    <property type="match status" value="1"/>
</dbReference>
<evidence type="ECO:0000256" key="4">
    <source>
        <dbReference type="ARBA" id="ARBA00022840"/>
    </source>
</evidence>
<keyword evidence="2" id="KW-0378">Hydrolase</keyword>
<dbReference type="GO" id="GO:0004386">
    <property type="term" value="F:helicase activity"/>
    <property type="evidence" value="ECO:0007669"/>
    <property type="project" value="UniProtKB-KW"/>
</dbReference>
<evidence type="ECO:0000313" key="9">
    <source>
        <dbReference type="Proteomes" id="UP001187192"/>
    </source>
</evidence>
<feature type="domain" description="DNA2/NAM7 helicase-like C-terminal" evidence="7">
    <location>
        <begin position="280"/>
        <end position="366"/>
    </location>
</feature>
<evidence type="ECO:0000256" key="1">
    <source>
        <dbReference type="ARBA" id="ARBA00022741"/>
    </source>
</evidence>
<keyword evidence="3" id="KW-0347">Helicase</keyword>
<evidence type="ECO:0000256" key="3">
    <source>
        <dbReference type="ARBA" id="ARBA00022806"/>
    </source>
</evidence>
<keyword evidence="1" id="KW-0547">Nucleotide-binding</keyword>
<dbReference type="PANTHER" id="PTHR10887">
    <property type="entry name" value="DNA2/NAM7 HELICASE FAMILY"/>
    <property type="match status" value="1"/>
</dbReference>
<evidence type="ECO:0000256" key="2">
    <source>
        <dbReference type="ARBA" id="ARBA00022801"/>
    </source>
</evidence>
<sequence length="519" mass="58753">MADVGKDLIDLVFSWSINDVMNNDLYQNQVFMTCPSLEDDGKQAEEKVPITPLTFGEFVRKTFDCVREQLYFCTVNLHTHLPTSVISLEDVKNMFAAVDSLKSVRPLLHDVPNDDLKEAYGRGSCFTRFNVARVNSLFRLESLPFTFNVPYSPYRRLIREFYLEKACLIFCTASGSAKLHIIDMPPLKLLIIDEATQLKECESAIPLQLSGISEKAYFGRSLFERLSFLEHKKYLLNVQYRMHPSISFFPNKEFYNNQILDRQNVNTRSYNRIYSLGGKVRVGVISPFKAQVHAIAEKIREYTSHTQSDFFVSVLTVDGFQGGEEDVIIISTVRCNAIGSVSFLSSRQRGNVALTRARYCLWIVGSGATLNNSGTFWKNLVADAKKRGCFHNAFKDKSLAHAITFALVELNIHFCLGTQDGRYASPMLSGDQWQDLKAMHSARKCLICWRNFQMAGFNHTPEATVLSMVAFPLNKDSLVPMRWPVHYSYGETDPGKLLSKSVPSSSPKGESETSSTNFR</sequence>
<dbReference type="SUPFAM" id="SSF52540">
    <property type="entry name" value="P-loop containing nucleoside triphosphate hydrolases"/>
    <property type="match status" value="1"/>
</dbReference>
<dbReference type="InterPro" id="IPR041677">
    <property type="entry name" value="DNA2/NAM7_AAA_11"/>
</dbReference>
<keyword evidence="9" id="KW-1185">Reference proteome</keyword>
<name>A0AA88DVA9_FICCA</name>
<evidence type="ECO:0000256" key="5">
    <source>
        <dbReference type="SAM" id="MobiDB-lite"/>
    </source>
</evidence>
<feature type="region of interest" description="Disordered" evidence="5">
    <location>
        <begin position="496"/>
        <end position="519"/>
    </location>
</feature>
<feature type="domain" description="DNA2/NAM7 helicase-like C-terminal" evidence="7">
    <location>
        <begin position="219"/>
        <end position="271"/>
    </location>
</feature>
<dbReference type="InterPro" id="IPR045055">
    <property type="entry name" value="DNA2/NAM7-like"/>
</dbReference>
<keyword evidence="4" id="KW-0067">ATP-binding</keyword>
<dbReference type="Gene3D" id="3.40.50.300">
    <property type="entry name" value="P-loop containing nucleotide triphosphate hydrolases"/>
    <property type="match status" value="3"/>
</dbReference>
<organism evidence="8 9">
    <name type="scientific">Ficus carica</name>
    <name type="common">Common fig</name>
    <dbReference type="NCBI Taxonomy" id="3494"/>
    <lineage>
        <taxon>Eukaryota</taxon>
        <taxon>Viridiplantae</taxon>
        <taxon>Streptophyta</taxon>
        <taxon>Embryophyta</taxon>
        <taxon>Tracheophyta</taxon>
        <taxon>Spermatophyta</taxon>
        <taxon>Magnoliopsida</taxon>
        <taxon>eudicotyledons</taxon>
        <taxon>Gunneridae</taxon>
        <taxon>Pentapetalae</taxon>
        <taxon>rosids</taxon>
        <taxon>fabids</taxon>
        <taxon>Rosales</taxon>
        <taxon>Moraceae</taxon>
        <taxon>Ficeae</taxon>
        <taxon>Ficus</taxon>
    </lineage>
</organism>
<dbReference type="GO" id="GO:0005694">
    <property type="term" value="C:chromosome"/>
    <property type="evidence" value="ECO:0007669"/>
    <property type="project" value="UniProtKB-ARBA"/>
</dbReference>
<accession>A0AA88DVA9</accession>
<evidence type="ECO:0000313" key="8">
    <source>
        <dbReference type="EMBL" id="GMN62248.1"/>
    </source>
</evidence>
<dbReference type="InterPro" id="IPR041679">
    <property type="entry name" value="DNA2/NAM7-like_C"/>
</dbReference>
<evidence type="ECO:0000259" key="7">
    <source>
        <dbReference type="Pfam" id="PF13087"/>
    </source>
</evidence>
<comment type="caution">
    <text evidence="8">The sequence shown here is derived from an EMBL/GenBank/DDBJ whole genome shotgun (WGS) entry which is preliminary data.</text>
</comment>
<dbReference type="GO" id="GO:0005524">
    <property type="term" value="F:ATP binding"/>
    <property type="evidence" value="ECO:0007669"/>
    <property type="project" value="UniProtKB-KW"/>
</dbReference>
<dbReference type="AlphaFoldDB" id="A0AA88DVA9"/>
<dbReference type="InterPro" id="IPR027417">
    <property type="entry name" value="P-loop_NTPase"/>
</dbReference>
<dbReference type="InterPro" id="IPR047187">
    <property type="entry name" value="SF1_C_Upf1"/>
</dbReference>
<protein>
    <recommendedName>
        <fullName evidence="10">Helicase MAGATAMA 3</fullName>
    </recommendedName>
</protein>
<feature type="domain" description="DNA2/NAM7 helicase helicase" evidence="6">
    <location>
        <begin position="157"/>
        <end position="210"/>
    </location>
</feature>
<dbReference type="PANTHER" id="PTHR10887:SF522">
    <property type="entry name" value="P-LOOP CONTAINING NUCLEOSIDE TRIPHOSPHATE HYDROLASES SUPERFAMILY PROTEIN"/>
    <property type="match status" value="1"/>
</dbReference>
<dbReference type="Pfam" id="PF13086">
    <property type="entry name" value="AAA_11"/>
    <property type="match status" value="1"/>
</dbReference>
<dbReference type="CDD" id="cd18808">
    <property type="entry name" value="SF1_C_Upf1"/>
    <property type="match status" value="1"/>
</dbReference>
<gene>
    <name evidence="8" type="ORF">TIFTF001_031307</name>
</gene>
<dbReference type="Proteomes" id="UP001187192">
    <property type="component" value="Unassembled WGS sequence"/>
</dbReference>
<dbReference type="EMBL" id="BTGU01000125">
    <property type="protein sequence ID" value="GMN62248.1"/>
    <property type="molecule type" value="Genomic_DNA"/>
</dbReference>
<evidence type="ECO:0000259" key="6">
    <source>
        <dbReference type="Pfam" id="PF13086"/>
    </source>
</evidence>
<reference evidence="8" key="1">
    <citation type="submission" date="2023-07" db="EMBL/GenBank/DDBJ databases">
        <title>draft genome sequence of fig (Ficus carica).</title>
        <authorList>
            <person name="Takahashi T."/>
            <person name="Nishimura K."/>
        </authorList>
    </citation>
    <scope>NUCLEOTIDE SEQUENCE</scope>
</reference>
<dbReference type="Pfam" id="PF13087">
    <property type="entry name" value="AAA_12"/>
    <property type="match status" value="2"/>
</dbReference>
<dbReference type="GO" id="GO:0016787">
    <property type="term" value="F:hydrolase activity"/>
    <property type="evidence" value="ECO:0007669"/>
    <property type="project" value="UniProtKB-KW"/>
</dbReference>
<evidence type="ECO:0008006" key="10">
    <source>
        <dbReference type="Google" id="ProtNLM"/>
    </source>
</evidence>